<dbReference type="RefSeq" id="WP_170843926.1">
    <property type="nucleotide sequence ID" value="NZ_FOBW01000014.1"/>
</dbReference>
<organism evidence="1 2">
    <name type="scientific">Mesobacillus persicus</name>
    <dbReference type="NCBI Taxonomy" id="930146"/>
    <lineage>
        <taxon>Bacteria</taxon>
        <taxon>Bacillati</taxon>
        <taxon>Bacillota</taxon>
        <taxon>Bacilli</taxon>
        <taxon>Bacillales</taxon>
        <taxon>Bacillaceae</taxon>
        <taxon>Mesobacillus</taxon>
    </lineage>
</organism>
<evidence type="ECO:0000313" key="1">
    <source>
        <dbReference type="EMBL" id="SEN49316.1"/>
    </source>
</evidence>
<accession>A0A1H8GZB3</accession>
<evidence type="ECO:0000313" key="2">
    <source>
        <dbReference type="Proteomes" id="UP000198553"/>
    </source>
</evidence>
<name>A0A1H8GZB3_9BACI</name>
<proteinExistence type="predicted"/>
<dbReference type="Pfam" id="PF26162">
    <property type="entry name" value="YwzD"/>
    <property type="match status" value="1"/>
</dbReference>
<reference evidence="2" key="1">
    <citation type="submission" date="2016-10" db="EMBL/GenBank/DDBJ databases">
        <authorList>
            <person name="Varghese N."/>
            <person name="Submissions S."/>
        </authorList>
    </citation>
    <scope>NUCLEOTIDE SEQUENCE [LARGE SCALE GENOMIC DNA]</scope>
    <source>
        <strain evidence="2">B48,IBRC-M 10115,DSM 25386,CECT 8001</strain>
    </source>
</reference>
<dbReference type="Proteomes" id="UP000198553">
    <property type="component" value="Unassembled WGS sequence"/>
</dbReference>
<dbReference type="InterPro" id="IPR058930">
    <property type="entry name" value="YwzD"/>
</dbReference>
<dbReference type="AlphaFoldDB" id="A0A1H8GZB3"/>
<gene>
    <name evidence="1" type="ORF">SAMN05192533_11430</name>
</gene>
<sequence length="51" mass="6152">MNNEMSDMSDKQDEFFNLLKRTYEKGMSEKEITVERLLEDLKIDIRRVIAK</sequence>
<protein>
    <submittedName>
        <fullName evidence="1">Uncharacterized protein</fullName>
    </submittedName>
</protein>
<dbReference type="EMBL" id="FOBW01000014">
    <property type="protein sequence ID" value="SEN49316.1"/>
    <property type="molecule type" value="Genomic_DNA"/>
</dbReference>
<keyword evidence="2" id="KW-1185">Reference proteome</keyword>